<comment type="catalytic activity">
    <reaction evidence="5">
        <text>2 GTP = 3',3'-c-di-GMP + 2 diphosphate</text>
        <dbReference type="Rhea" id="RHEA:24898"/>
        <dbReference type="ChEBI" id="CHEBI:33019"/>
        <dbReference type="ChEBI" id="CHEBI:37565"/>
        <dbReference type="ChEBI" id="CHEBI:58805"/>
        <dbReference type="EC" id="2.7.7.65"/>
    </reaction>
</comment>
<evidence type="ECO:0000256" key="1">
    <source>
        <dbReference type="ARBA" id="ARBA00001946"/>
    </source>
</evidence>
<dbReference type="InterPro" id="IPR000160">
    <property type="entry name" value="GGDEF_dom"/>
</dbReference>
<dbReference type="SUPFAM" id="SSF55073">
    <property type="entry name" value="Nucleotide cyclase"/>
    <property type="match status" value="1"/>
</dbReference>
<dbReference type="CDD" id="cd01949">
    <property type="entry name" value="GGDEF"/>
    <property type="match status" value="1"/>
</dbReference>
<dbReference type="GO" id="GO:0052621">
    <property type="term" value="F:diguanylate cyclase activity"/>
    <property type="evidence" value="ECO:0007669"/>
    <property type="project" value="UniProtKB-EC"/>
</dbReference>
<dbReference type="EMBL" id="SNVX01000001">
    <property type="protein sequence ID" value="TDN64219.1"/>
    <property type="molecule type" value="Genomic_DNA"/>
</dbReference>
<dbReference type="Gene3D" id="3.30.450.20">
    <property type="entry name" value="PAS domain"/>
    <property type="match status" value="1"/>
</dbReference>
<dbReference type="Pfam" id="PF00990">
    <property type="entry name" value="GGDEF"/>
    <property type="match status" value="1"/>
</dbReference>
<dbReference type="PANTHER" id="PTHR45138:SF22">
    <property type="entry name" value="DIGUANYLATE CYCLASE DGCJ-RELATED"/>
    <property type="match status" value="1"/>
</dbReference>
<evidence type="ECO:0000256" key="4">
    <source>
        <dbReference type="ARBA" id="ARBA00023134"/>
    </source>
</evidence>
<organism evidence="8 9">
    <name type="scientific">Scandinavium goeteborgense</name>
    <dbReference type="NCBI Taxonomy" id="1851514"/>
    <lineage>
        <taxon>Bacteria</taxon>
        <taxon>Pseudomonadati</taxon>
        <taxon>Pseudomonadota</taxon>
        <taxon>Gammaproteobacteria</taxon>
        <taxon>Enterobacterales</taxon>
        <taxon>Enterobacteriaceae</taxon>
        <taxon>Scandinavium</taxon>
    </lineage>
</organism>
<dbReference type="NCBIfam" id="TIGR00254">
    <property type="entry name" value="GGDEF"/>
    <property type="match status" value="1"/>
</dbReference>
<evidence type="ECO:0000256" key="2">
    <source>
        <dbReference type="ARBA" id="ARBA00004665"/>
    </source>
</evidence>
<evidence type="ECO:0000256" key="6">
    <source>
        <dbReference type="SAM" id="Phobius"/>
    </source>
</evidence>
<keyword evidence="6" id="KW-1133">Transmembrane helix</keyword>
<keyword evidence="4" id="KW-0342">GTP-binding</keyword>
<feature type="domain" description="GGDEF" evidence="7">
    <location>
        <begin position="388"/>
        <end position="515"/>
    </location>
</feature>
<dbReference type="AlphaFoldDB" id="A0A4R6EWV4"/>
<feature type="transmembrane region" description="Helical" evidence="6">
    <location>
        <begin position="319"/>
        <end position="341"/>
    </location>
</feature>
<dbReference type="NCBIfam" id="NF040885">
    <property type="entry name" value="diguan_DgcJ"/>
    <property type="match status" value="1"/>
</dbReference>
<dbReference type="InterPro" id="IPR050469">
    <property type="entry name" value="Diguanylate_Cyclase"/>
</dbReference>
<evidence type="ECO:0000259" key="7">
    <source>
        <dbReference type="PROSITE" id="PS50887"/>
    </source>
</evidence>
<dbReference type="GO" id="GO:1902201">
    <property type="term" value="P:negative regulation of bacterial-type flagellum-dependent cell motility"/>
    <property type="evidence" value="ECO:0007669"/>
    <property type="project" value="TreeGrafter"/>
</dbReference>
<sequence>MGKERGILVNNKRTNTLAAIVILTTAVFTGLLFREYRNLTSYMGYIAENGKSALFHEEYINQRIAYNISTALSAPVVPAPGENDPATVCQHMERINGIYGLNLVSHTLPALVGTLQTRSRECHSWAADVPALAGLLNYRVSPLPRYSFSNYTGYTFDNMRYYINLKKHYIYINRLIDSRKYVFHNWLMSDGKNIRIDSDAISLEIGTKALADLQLGNNIVSHIYKDSITGKNIISTLNPVFVSGKVEGVLVTDFNITDLATSFYTLERPVLWSFLTIYVADNRSGKIIQFHQPSWTSFPMINYQAPITRYYTLHICLDFQFFILNQLWMIVMYILTTLLLCQSARYHLDRNASLARDNVTDPLTGLFNRKIINAQLDEKIRSLLSRQIAVTIIAIDCDGLKRINDTLGHHTGDQAIKLLGSAIATSLRKSDYGIRPGGDEFNIILLDAGLDKAREVIQRITDKLLQTDDRRLVAFSWGCYQMLKQDTLETAFIKADNLLYEHKERKYAPRNRKVH</sequence>
<dbReference type="InterPro" id="IPR043128">
    <property type="entry name" value="Rev_trsase/Diguanyl_cyclase"/>
</dbReference>
<dbReference type="Proteomes" id="UP000295530">
    <property type="component" value="Unassembled WGS sequence"/>
</dbReference>
<evidence type="ECO:0000256" key="3">
    <source>
        <dbReference type="ARBA" id="ARBA00012528"/>
    </source>
</evidence>
<keyword evidence="9" id="KW-1185">Reference proteome</keyword>
<keyword evidence="6" id="KW-0472">Membrane</keyword>
<comment type="caution">
    <text evidence="8">The sequence shown here is derived from an EMBL/GenBank/DDBJ whole genome shotgun (WGS) entry which is preliminary data.</text>
</comment>
<dbReference type="GO" id="GO:0043709">
    <property type="term" value="P:cell adhesion involved in single-species biofilm formation"/>
    <property type="evidence" value="ECO:0007669"/>
    <property type="project" value="TreeGrafter"/>
</dbReference>
<protein>
    <recommendedName>
        <fullName evidence="3">diguanylate cyclase</fullName>
        <ecNumber evidence="3">2.7.7.65</ecNumber>
    </recommendedName>
</protein>
<gene>
    <name evidence="8" type="ORF">EC847_101143</name>
</gene>
<keyword evidence="4" id="KW-0547">Nucleotide-binding</keyword>
<feature type="transmembrane region" description="Helical" evidence="6">
    <location>
        <begin position="16"/>
        <end position="33"/>
    </location>
</feature>
<proteinExistence type="predicted"/>
<dbReference type="InterPro" id="IPR033420">
    <property type="entry name" value="GAPES1"/>
</dbReference>
<dbReference type="GO" id="GO:0005525">
    <property type="term" value="F:GTP binding"/>
    <property type="evidence" value="ECO:0007669"/>
    <property type="project" value="UniProtKB-KW"/>
</dbReference>
<evidence type="ECO:0000313" key="8">
    <source>
        <dbReference type="EMBL" id="TDN64219.1"/>
    </source>
</evidence>
<evidence type="ECO:0000313" key="9">
    <source>
        <dbReference type="Proteomes" id="UP000295530"/>
    </source>
</evidence>
<dbReference type="Pfam" id="PF17155">
    <property type="entry name" value="GAPES1"/>
    <property type="match status" value="1"/>
</dbReference>
<dbReference type="EC" id="2.7.7.65" evidence="3"/>
<dbReference type="PROSITE" id="PS50887">
    <property type="entry name" value="GGDEF"/>
    <property type="match status" value="1"/>
</dbReference>
<comment type="pathway">
    <text evidence="2">Purine metabolism; 3',5'-cyclic di-GMP biosynthesis.</text>
</comment>
<dbReference type="InterPro" id="IPR049828">
    <property type="entry name" value="DgcJ_diguan"/>
</dbReference>
<dbReference type="GO" id="GO:0005886">
    <property type="term" value="C:plasma membrane"/>
    <property type="evidence" value="ECO:0007669"/>
    <property type="project" value="TreeGrafter"/>
</dbReference>
<name>A0A4R6EWV4_SCAGO</name>
<dbReference type="SMART" id="SM00267">
    <property type="entry name" value="GGDEF"/>
    <property type="match status" value="1"/>
</dbReference>
<evidence type="ECO:0000256" key="5">
    <source>
        <dbReference type="ARBA" id="ARBA00034247"/>
    </source>
</evidence>
<reference evidence="8 9" key="1">
    <citation type="submission" date="2019-03" db="EMBL/GenBank/DDBJ databases">
        <title>Genomic analyses of the natural microbiome of Caenorhabditis elegans.</title>
        <authorList>
            <person name="Samuel B."/>
        </authorList>
    </citation>
    <scope>NUCLEOTIDE SEQUENCE [LARGE SCALE GENOMIC DNA]</scope>
    <source>
        <strain evidence="8 9">BIGb0156</strain>
    </source>
</reference>
<comment type="cofactor">
    <cofactor evidence="1">
        <name>Mg(2+)</name>
        <dbReference type="ChEBI" id="CHEBI:18420"/>
    </cofactor>
</comment>
<accession>A0A4R6EWV4</accession>
<keyword evidence="6" id="KW-0812">Transmembrane</keyword>
<dbReference type="PANTHER" id="PTHR45138">
    <property type="entry name" value="REGULATORY COMPONENTS OF SENSORY TRANSDUCTION SYSTEM"/>
    <property type="match status" value="1"/>
</dbReference>
<dbReference type="Gene3D" id="3.30.70.270">
    <property type="match status" value="1"/>
</dbReference>
<dbReference type="InterPro" id="IPR029787">
    <property type="entry name" value="Nucleotide_cyclase"/>
</dbReference>